<name>A0AAD9VIC1_9HYME</name>
<gene>
    <name evidence="2" type="ORF">KPH14_013038</name>
</gene>
<dbReference type="EMBL" id="JAIFRP010005139">
    <property type="protein sequence ID" value="KAK2574727.1"/>
    <property type="molecule type" value="Genomic_DNA"/>
</dbReference>
<reference evidence="2" key="2">
    <citation type="journal article" date="2023" name="Commun. Biol.">
        <title>Intrasexual cuticular hydrocarbon dimorphism in a wasp sheds light on hydrocarbon biosynthesis genes in Hymenoptera.</title>
        <authorList>
            <person name="Moris V.C."/>
            <person name="Podsiadlowski L."/>
            <person name="Martin S."/>
            <person name="Oeyen J.P."/>
            <person name="Donath A."/>
            <person name="Petersen M."/>
            <person name="Wilbrandt J."/>
            <person name="Misof B."/>
            <person name="Liedtke D."/>
            <person name="Thamm M."/>
            <person name="Scheiner R."/>
            <person name="Schmitt T."/>
            <person name="Niehuis O."/>
        </authorList>
    </citation>
    <scope>NUCLEOTIDE SEQUENCE</scope>
    <source>
        <strain evidence="2">GBR_01_08_01A</strain>
    </source>
</reference>
<dbReference type="AlphaFoldDB" id="A0AAD9VIC1"/>
<feature type="compositionally biased region" description="Basic and acidic residues" evidence="1">
    <location>
        <begin position="66"/>
        <end position="76"/>
    </location>
</feature>
<keyword evidence="3" id="KW-1185">Reference proteome</keyword>
<sequence>MDFSQPIYQMKQSNTQREEDTESEGVEDISTSSESIYLETHDTSAETSDSLDETIVENPSIQNRYPVRERKNREFP</sequence>
<reference evidence="2" key="1">
    <citation type="submission" date="2021-08" db="EMBL/GenBank/DDBJ databases">
        <authorList>
            <person name="Misof B."/>
            <person name="Oliver O."/>
            <person name="Podsiadlowski L."/>
            <person name="Donath A."/>
            <person name="Peters R."/>
            <person name="Mayer C."/>
            <person name="Rust J."/>
            <person name="Gunkel S."/>
            <person name="Lesny P."/>
            <person name="Martin S."/>
            <person name="Oeyen J.P."/>
            <person name="Petersen M."/>
            <person name="Panagiotis P."/>
            <person name="Wilbrandt J."/>
            <person name="Tanja T."/>
        </authorList>
    </citation>
    <scope>NUCLEOTIDE SEQUENCE</scope>
    <source>
        <strain evidence="2">GBR_01_08_01A</strain>
        <tissue evidence="2">Thorax + abdomen</tissue>
    </source>
</reference>
<dbReference type="Proteomes" id="UP001258017">
    <property type="component" value="Unassembled WGS sequence"/>
</dbReference>
<evidence type="ECO:0000256" key="1">
    <source>
        <dbReference type="SAM" id="MobiDB-lite"/>
    </source>
</evidence>
<protein>
    <submittedName>
        <fullName evidence="2">Uncharacterized protein</fullName>
    </submittedName>
</protein>
<comment type="caution">
    <text evidence="2">The sequence shown here is derived from an EMBL/GenBank/DDBJ whole genome shotgun (WGS) entry which is preliminary data.</text>
</comment>
<organism evidence="2 3">
    <name type="scientific">Odynerus spinipes</name>
    <dbReference type="NCBI Taxonomy" id="1348599"/>
    <lineage>
        <taxon>Eukaryota</taxon>
        <taxon>Metazoa</taxon>
        <taxon>Ecdysozoa</taxon>
        <taxon>Arthropoda</taxon>
        <taxon>Hexapoda</taxon>
        <taxon>Insecta</taxon>
        <taxon>Pterygota</taxon>
        <taxon>Neoptera</taxon>
        <taxon>Endopterygota</taxon>
        <taxon>Hymenoptera</taxon>
        <taxon>Apocrita</taxon>
        <taxon>Aculeata</taxon>
        <taxon>Vespoidea</taxon>
        <taxon>Vespidae</taxon>
        <taxon>Eumeninae</taxon>
        <taxon>Odynerus</taxon>
    </lineage>
</organism>
<evidence type="ECO:0000313" key="3">
    <source>
        <dbReference type="Proteomes" id="UP001258017"/>
    </source>
</evidence>
<feature type="compositionally biased region" description="Polar residues" evidence="1">
    <location>
        <begin position="1"/>
        <end position="15"/>
    </location>
</feature>
<feature type="non-terminal residue" evidence="2">
    <location>
        <position position="76"/>
    </location>
</feature>
<proteinExistence type="predicted"/>
<accession>A0AAD9VIC1</accession>
<feature type="region of interest" description="Disordered" evidence="1">
    <location>
        <begin position="1"/>
        <end position="76"/>
    </location>
</feature>
<evidence type="ECO:0000313" key="2">
    <source>
        <dbReference type="EMBL" id="KAK2574727.1"/>
    </source>
</evidence>